<evidence type="ECO:0000313" key="12">
    <source>
        <dbReference type="Proteomes" id="UP000770785"/>
    </source>
</evidence>
<dbReference type="Pfam" id="PF07495">
    <property type="entry name" value="Y_Y_Y"/>
    <property type="match status" value="1"/>
</dbReference>
<dbReference type="Gene3D" id="2.60.40.10">
    <property type="entry name" value="Immunoglobulins"/>
    <property type="match status" value="1"/>
</dbReference>
<keyword evidence="12" id="KW-1185">Reference proteome</keyword>
<dbReference type="InterPro" id="IPR003594">
    <property type="entry name" value="HATPase_dom"/>
</dbReference>
<organism evidence="11 12">
    <name type="scientific">Neolewinella antarctica</name>
    <dbReference type="NCBI Taxonomy" id="442734"/>
    <lineage>
        <taxon>Bacteria</taxon>
        <taxon>Pseudomonadati</taxon>
        <taxon>Bacteroidota</taxon>
        <taxon>Saprospiria</taxon>
        <taxon>Saprospirales</taxon>
        <taxon>Lewinellaceae</taxon>
        <taxon>Neolewinella</taxon>
    </lineage>
</organism>
<dbReference type="Gene3D" id="1.10.10.60">
    <property type="entry name" value="Homeodomain-like"/>
    <property type="match status" value="1"/>
</dbReference>
<dbReference type="Pfam" id="PF00072">
    <property type="entry name" value="Response_reg"/>
    <property type="match status" value="1"/>
</dbReference>
<dbReference type="InterPro" id="IPR004358">
    <property type="entry name" value="Sig_transdc_His_kin-like_C"/>
</dbReference>
<feature type="domain" description="Histidine kinase" evidence="9">
    <location>
        <begin position="900"/>
        <end position="1134"/>
    </location>
</feature>
<protein>
    <recommendedName>
        <fullName evidence="2">histidine kinase</fullName>
        <ecNumber evidence="2">2.7.13.3</ecNumber>
    </recommendedName>
</protein>
<accession>A0ABX0XHI1</accession>
<dbReference type="PRINTS" id="PR00344">
    <property type="entry name" value="BCTRLSENSOR"/>
</dbReference>
<dbReference type="InterPro" id="IPR036890">
    <property type="entry name" value="HATPase_C_sf"/>
</dbReference>
<dbReference type="CDD" id="cd00082">
    <property type="entry name" value="HisKA"/>
    <property type="match status" value="1"/>
</dbReference>
<dbReference type="InterPro" id="IPR011123">
    <property type="entry name" value="Y_Y_Y"/>
</dbReference>
<evidence type="ECO:0000256" key="5">
    <source>
        <dbReference type="ARBA" id="ARBA00023125"/>
    </source>
</evidence>
<dbReference type="EMBL" id="JAATJH010000009">
    <property type="protein sequence ID" value="NJC28233.1"/>
    <property type="molecule type" value="Genomic_DNA"/>
</dbReference>
<dbReference type="SUPFAM" id="SSF47384">
    <property type="entry name" value="Homodimeric domain of signal transducing histidine kinase"/>
    <property type="match status" value="1"/>
</dbReference>
<comment type="caution">
    <text evidence="11">The sequence shown here is derived from an EMBL/GenBank/DDBJ whole genome shotgun (WGS) entry which is preliminary data.</text>
</comment>
<evidence type="ECO:0000256" key="1">
    <source>
        <dbReference type="ARBA" id="ARBA00000085"/>
    </source>
</evidence>
<dbReference type="PROSITE" id="PS01124">
    <property type="entry name" value="HTH_ARAC_FAMILY_2"/>
    <property type="match status" value="1"/>
</dbReference>
<dbReference type="Gene3D" id="2.130.10.10">
    <property type="entry name" value="YVTN repeat-like/Quinoprotein amine dehydrogenase"/>
    <property type="match status" value="4"/>
</dbReference>
<evidence type="ECO:0000256" key="2">
    <source>
        <dbReference type="ARBA" id="ARBA00012438"/>
    </source>
</evidence>
<keyword evidence="11" id="KW-0808">Transferase</keyword>
<evidence type="ECO:0000259" key="9">
    <source>
        <dbReference type="PROSITE" id="PS50109"/>
    </source>
</evidence>
<gene>
    <name evidence="11" type="ORF">GGR27_003754</name>
</gene>
<dbReference type="Gene3D" id="1.10.287.130">
    <property type="match status" value="1"/>
</dbReference>
<dbReference type="SUPFAM" id="SSF55874">
    <property type="entry name" value="ATPase domain of HSP90 chaperone/DNA topoisomerase II/histidine kinase"/>
    <property type="match status" value="1"/>
</dbReference>
<dbReference type="PROSITE" id="PS50110">
    <property type="entry name" value="RESPONSE_REGULATORY"/>
    <property type="match status" value="1"/>
</dbReference>
<evidence type="ECO:0000256" key="3">
    <source>
        <dbReference type="ARBA" id="ARBA00022553"/>
    </source>
</evidence>
<keyword evidence="5" id="KW-0238">DNA-binding</keyword>
<dbReference type="InterPro" id="IPR011110">
    <property type="entry name" value="Reg_prop"/>
</dbReference>
<dbReference type="InterPro" id="IPR013783">
    <property type="entry name" value="Ig-like_fold"/>
</dbReference>
<keyword evidence="3 7" id="KW-0597">Phosphoprotein</keyword>
<dbReference type="InterPro" id="IPR011047">
    <property type="entry name" value="Quinoprotein_ADH-like_sf"/>
</dbReference>
<evidence type="ECO:0000259" key="10">
    <source>
        <dbReference type="PROSITE" id="PS50110"/>
    </source>
</evidence>
<dbReference type="Pfam" id="PF02518">
    <property type="entry name" value="HATPase_c"/>
    <property type="match status" value="1"/>
</dbReference>
<dbReference type="PROSITE" id="PS00041">
    <property type="entry name" value="HTH_ARAC_FAMILY_1"/>
    <property type="match status" value="1"/>
</dbReference>
<dbReference type="SMART" id="SM00388">
    <property type="entry name" value="HisKA"/>
    <property type="match status" value="1"/>
</dbReference>
<keyword evidence="11" id="KW-0418">Kinase</keyword>
<keyword evidence="4" id="KW-0805">Transcription regulation</keyword>
<dbReference type="SMART" id="SM00387">
    <property type="entry name" value="HATPase_c"/>
    <property type="match status" value="1"/>
</dbReference>
<dbReference type="CDD" id="cd17574">
    <property type="entry name" value="REC_OmpR"/>
    <property type="match status" value="1"/>
</dbReference>
<reference evidence="11 12" key="1">
    <citation type="submission" date="2020-03" db="EMBL/GenBank/DDBJ databases">
        <title>Genomic Encyclopedia of Type Strains, Phase IV (KMG-IV): sequencing the most valuable type-strain genomes for metagenomic binning, comparative biology and taxonomic classification.</title>
        <authorList>
            <person name="Goeker M."/>
        </authorList>
    </citation>
    <scope>NUCLEOTIDE SEQUENCE [LARGE SCALE GENOMIC DNA]</scope>
    <source>
        <strain evidence="11 12">DSM 105096</strain>
    </source>
</reference>
<dbReference type="Gene3D" id="3.40.50.2300">
    <property type="match status" value="1"/>
</dbReference>
<evidence type="ECO:0000256" key="6">
    <source>
        <dbReference type="ARBA" id="ARBA00023163"/>
    </source>
</evidence>
<feature type="domain" description="HTH araC/xylS-type" evidence="8">
    <location>
        <begin position="1334"/>
        <end position="1433"/>
    </location>
</feature>
<evidence type="ECO:0000256" key="7">
    <source>
        <dbReference type="PROSITE-ProRule" id="PRU00169"/>
    </source>
</evidence>
<dbReference type="InterPro" id="IPR018060">
    <property type="entry name" value="HTH_AraC"/>
</dbReference>
<dbReference type="Pfam" id="PF12833">
    <property type="entry name" value="HTH_18"/>
    <property type="match status" value="1"/>
</dbReference>
<dbReference type="SUPFAM" id="SSF63829">
    <property type="entry name" value="Calcium-dependent phosphotriesterase"/>
    <property type="match status" value="2"/>
</dbReference>
<dbReference type="EC" id="2.7.13.3" evidence="2"/>
<keyword evidence="6" id="KW-0804">Transcription</keyword>
<evidence type="ECO:0000313" key="11">
    <source>
        <dbReference type="EMBL" id="NJC28233.1"/>
    </source>
</evidence>
<proteinExistence type="predicted"/>
<dbReference type="SUPFAM" id="SSF50998">
    <property type="entry name" value="Quinoprotein alcohol dehydrogenase-like"/>
    <property type="match status" value="1"/>
</dbReference>
<dbReference type="InterPro" id="IPR018062">
    <property type="entry name" value="HTH_AraC-typ_CS"/>
</dbReference>
<dbReference type="SUPFAM" id="SSF46689">
    <property type="entry name" value="Homeodomain-like"/>
    <property type="match status" value="1"/>
</dbReference>
<dbReference type="RefSeq" id="WP_168040040.1">
    <property type="nucleotide sequence ID" value="NZ_JAATJH010000009.1"/>
</dbReference>
<dbReference type="Gene3D" id="3.30.565.10">
    <property type="entry name" value="Histidine kinase-like ATPase, C-terminal domain"/>
    <property type="match status" value="1"/>
</dbReference>
<dbReference type="InterPro" id="IPR036097">
    <property type="entry name" value="HisK_dim/P_sf"/>
</dbReference>
<dbReference type="SUPFAM" id="SSF52172">
    <property type="entry name" value="CheY-like"/>
    <property type="match status" value="1"/>
</dbReference>
<dbReference type="InterPro" id="IPR003661">
    <property type="entry name" value="HisK_dim/P_dom"/>
</dbReference>
<dbReference type="InterPro" id="IPR009057">
    <property type="entry name" value="Homeodomain-like_sf"/>
</dbReference>
<dbReference type="SMART" id="SM00342">
    <property type="entry name" value="HTH_ARAC"/>
    <property type="match status" value="1"/>
</dbReference>
<dbReference type="InterPro" id="IPR015943">
    <property type="entry name" value="WD40/YVTN_repeat-like_dom_sf"/>
</dbReference>
<dbReference type="InterPro" id="IPR005467">
    <property type="entry name" value="His_kinase_dom"/>
</dbReference>
<evidence type="ECO:0000259" key="8">
    <source>
        <dbReference type="PROSITE" id="PS01124"/>
    </source>
</evidence>
<comment type="catalytic activity">
    <reaction evidence="1">
        <text>ATP + protein L-histidine = ADP + protein N-phospho-L-histidine.</text>
        <dbReference type="EC" id="2.7.13.3"/>
    </reaction>
</comment>
<name>A0ABX0XHI1_9BACT</name>
<dbReference type="SMART" id="SM00448">
    <property type="entry name" value="REC"/>
    <property type="match status" value="1"/>
</dbReference>
<sequence>MSRITKKMLRVKSVLILVLAWVLSLSAQTRALDFQQLPLKMEWANIGINDIAQDHKGFLWLATWSGLAKYDGYNLKMYRQEPGSENGLQSNKISCVSEDSQQRLWVGTHYEGLYLYDPKKDGFISYHHDPVGLNSLSNNNVWAIQEDKDGFLWVGTENGLNRFDSATEQFLHYKQKPGDERSLSDDFIYALAESTDGEFWIGCEIGLNRVVRKKDGTPDYFLRYSLAPEGVSEDDFLRHNFIGSITPSLHEPGVLWIGTSIGLKKVYYSNDDKAEITYETYYHETNDENSLSHGFVTTVVEDWLHDRVWIGTYNGLNVLDKKSGEFQHYFSNSLDPRSLNNDKVEKLFLDRSGELWIGTNGGTNHLNLRGEPFRSIRVGENKNEINSIVTCMTPANTRSGTWVGTNGGGVNYLSFDSAGNLSTEVQHFPLRPPLVTDLADFISDIKVDGSNNMWIATQGAGLMKIQESDIPEESSVLTQFSHFTKENGLADDYLMTLSKSSANRIWFGYWDEGIGFYDPTKETFAHFTHTRDMEADLREFPAVHLIETIENGNTFLWLGTREGGVFKLKYDSLSNELDLIKHYFYDIDDATSLSNDAISCFFQKSNNELLIGTENGLNILDLSDHSFTHILEKDGLENAVIQSIQQDETGKFWIGTRKGLSSIPSSLDTREIKNYNVYNGLEGNLLDDESSSATPSGQLIFGGANGVNYFHPLAVLVDTVPPEVIITDFRLFNQSIPIGRLEDGRTLLENAVSETTNIELSYRDNVLAFEFVGLQFVEPQKIKYAYKLEGFQEDWVYTNADQRIAHYTNLPYDDFVFKVKAANSDGVWSEPVAIGLTVLPPVWLTTWAYIVYGLLFMVLLYGISRLAQTRAKLNHNLELETLEREKLEEVNHMKSIFFTNISHELRTPLTLIISPLEQYLKDYQGNRTLYKSFDRMYHNANRLLTMINQILDIKKSEAGLMKLKVAEGNFVQFAQEIGLSFKELAKQHEIKLTFSPEKERIPLWYDRDQMEKLFFNLLTNAIKFTPSKGNIDVIIKEVTQKELSAMHPRGNVAYADYLLVEVHDTGVGIPQDQLALVFDRFYQVEKNQAVTRQGGTGIGLALSKSIVEAHHGIIWVKSEEDQGASFFVALPREAHHFAEDEKIIGFKNSENISHYRKGAWVEKAVAISAEVAAPAPANPALAVEKKSILIVEDNRDIRAYLRENLSALFVIHEAGDGVEGVEKANKHLPDLILADIAMPKMDGIEMCRLIKSTIDTSHIPVILLTARTSLIFKIDGLETGADDYITKPFNMQLLLARINNIIDSRQRLKERFTKTFDLSPTDLVLNSLDETLLTQVKVVIESHIDDSEFSVEQLATSLLMSRMQLYRKMKAITGKSPKKIILGFRLQRAAQLLQSKQYTVAEVTYMVGYNDLKSFRNQFKKEFGVSPGAYEDASVTDEKLDSEL</sequence>
<dbReference type="PANTHER" id="PTHR43547:SF2">
    <property type="entry name" value="HYBRID SIGNAL TRANSDUCTION HISTIDINE KINASE C"/>
    <property type="match status" value="1"/>
</dbReference>
<dbReference type="GO" id="GO:0016301">
    <property type="term" value="F:kinase activity"/>
    <property type="evidence" value="ECO:0007669"/>
    <property type="project" value="UniProtKB-KW"/>
</dbReference>
<dbReference type="InterPro" id="IPR001789">
    <property type="entry name" value="Sig_transdc_resp-reg_receiver"/>
</dbReference>
<evidence type="ECO:0000256" key="4">
    <source>
        <dbReference type="ARBA" id="ARBA00023015"/>
    </source>
</evidence>
<feature type="domain" description="Response regulatory" evidence="10">
    <location>
        <begin position="1187"/>
        <end position="1302"/>
    </location>
</feature>
<dbReference type="Pfam" id="PF07494">
    <property type="entry name" value="Reg_prop"/>
    <property type="match status" value="2"/>
</dbReference>
<dbReference type="Pfam" id="PF00512">
    <property type="entry name" value="HisKA"/>
    <property type="match status" value="1"/>
</dbReference>
<dbReference type="PANTHER" id="PTHR43547">
    <property type="entry name" value="TWO-COMPONENT HISTIDINE KINASE"/>
    <property type="match status" value="1"/>
</dbReference>
<dbReference type="Proteomes" id="UP000770785">
    <property type="component" value="Unassembled WGS sequence"/>
</dbReference>
<dbReference type="InterPro" id="IPR011006">
    <property type="entry name" value="CheY-like_superfamily"/>
</dbReference>
<dbReference type="PROSITE" id="PS50109">
    <property type="entry name" value="HIS_KIN"/>
    <property type="match status" value="1"/>
</dbReference>
<feature type="modified residue" description="4-aspartylphosphate" evidence="7">
    <location>
        <position position="1235"/>
    </location>
</feature>